<evidence type="ECO:0000256" key="1">
    <source>
        <dbReference type="PROSITE-ProRule" id="PRU00339"/>
    </source>
</evidence>
<dbReference type="Proteomes" id="UP000652760">
    <property type="component" value="Unassembled WGS sequence"/>
</dbReference>
<accession>A0ABS1F4U3</accession>
<dbReference type="InterPro" id="IPR019734">
    <property type="entry name" value="TPR_rpt"/>
</dbReference>
<evidence type="ECO:0000313" key="3">
    <source>
        <dbReference type="Proteomes" id="UP000652760"/>
    </source>
</evidence>
<gene>
    <name evidence="2" type="ORF">JHL17_13600</name>
</gene>
<reference evidence="3" key="1">
    <citation type="submission" date="2021-01" db="EMBL/GenBank/DDBJ databases">
        <title>Genome public.</title>
        <authorList>
            <person name="Liu C."/>
            <person name="Sun Q."/>
        </authorList>
    </citation>
    <scope>NUCLEOTIDE SEQUENCE [LARGE SCALE GENOMIC DNA]</scope>
    <source>
        <strain evidence="3">YIM B02556</strain>
    </source>
</reference>
<dbReference type="PROSITE" id="PS50005">
    <property type="entry name" value="TPR"/>
    <property type="match status" value="1"/>
</dbReference>
<dbReference type="InterPro" id="IPR052943">
    <property type="entry name" value="TMTC_O-mannosyl-trnsfr"/>
</dbReference>
<dbReference type="SUPFAM" id="SSF48452">
    <property type="entry name" value="TPR-like"/>
    <property type="match status" value="2"/>
</dbReference>
<dbReference type="SUPFAM" id="SSF53756">
    <property type="entry name" value="UDP-Glycosyltransferase/glycogen phosphorylase"/>
    <property type="match status" value="1"/>
</dbReference>
<dbReference type="PANTHER" id="PTHR44809">
    <property type="match status" value="1"/>
</dbReference>
<organism evidence="2 3">
    <name type="scientific">Azospirillum endophyticum</name>
    <dbReference type="NCBI Taxonomy" id="2800326"/>
    <lineage>
        <taxon>Bacteria</taxon>
        <taxon>Pseudomonadati</taxon>
        <taxon>Pseudomonadota</taxon>
        <taxon>Alphaproteobacteria</taxon>
        <taxon>Rhodospirillales</taxon>
        <taxon>Azospirillaceae</taxon>
        <taxon>Azospirillum</taxon>
    </lineage>
</organism>
<dbReference type="Pfam" id="PF13181">
    <property type="entry name" value="TPR_8"/>
    <property type="match status" value="1"/>
</dbReference>
<dbReference type="Gene3D" id="3.40.50.2000">
    <property type="entry name" value="Glycogen Phosphorylase B"/>
    <property type="match status" value="1"/>
</dbReference>
<protein>
    <submittedName>
        <fullName evidence="2">Glycosyltransferase</fullName>
    </submittedName>
</protein>
<sequence>MPAAPSGFADHAVALTHRGAAALADGQDALAATCFTTAAVLAPHRASIWHNLGEARRTLGHVAGAEQAYRHALRLRPAYPKAWAGLAALLRKSRRPKAAARATIRALVLDPAFAEGWSIAGTMLSERRAMERLAVVQRRVVRLAPDSPPAWLALAAALNETMEVERAGGEAAEPPLPLACVRRAIALSPGQPAGYVNQAGFLIRQGRLDAALAVHARLRRLVPLEGHAEAGDSLVASLRGDVATAVSLARRSLVLQPASAATLVTLSLAEHDSGRTDLAHRGNRRAVALDPEGDAARFNLSMVLLAQGDFAEGWRLYESRWRMERTTYPAHAPPWQGGDPAGRSILLVAEQGQGDTLHFVRYAPMLAALGARVHLMVQPSLVRLLSRLPGIASVRSLAEAPPACDACIPLLSLPLVFGTSLATIPATVPYLHAADRDRGGWRRRLAGERRRKVGLVWAGSSHDGQFIAHMTDRRRSVALAALAPLADVPGVAFYSLQKGPPTDEAPPPGLDLTDWMGAADDFADTAALVAELDLVISVDTSVCHLAGALARPVWMLSRHDACWRWLRDRADSPWYPTMRLFRQDRPGDWPPVIARVRTALAEWAERR</sequence>
<proteinExistence type="predicted"/>
<evidence type="ECO:0000313" key="2">
    <source>
        <dbReference type="EMBL" id="MBK1838449.1"/>
    </source>
</evidence>
<dbReference type="PANTHER" id="PTHR44809:SF1">
    <property type="entry name" value="PROTEIN O-MANNOSYL-TRANSFERASE TMTC1"/>
    <property type="match status" value="1"/>
</dbReference>
<comment type="caution">
    <text evidence="2">The sequence shown here is derived from an EMBL/GenBank/DDBJ whole genome shotgun (WGS) entry which is preliminary data.</text>
</comment>
<keyword evidence="3" id="KW-1185">Reference proteome</keyword>
<keyword evidence="1" id="KW-0802">TPR repeat</keyword>
<name>A0ABS1F4U3_9PROT</name>
<feature type="repeat" description="TPR" evidence="1">
    <location>
        <begin position="46"/>
        <end position="79"/>
    </location>
</feature>
<dbReference type="EMBL" id="JAENHM010000044">
    <property type="protein sequence ID" value="MBK1838449.1"/>
    <property type="molecule type" value="Genomic_DNA"/>
</dbReference>
<dbReference type="Gene3D" id="1.25.40.10">
    <property type="entry name" value="Tetratricopeptide repeat domain"/>
    <property type="match status" value="4"/>
</dbReference>
<dbReference type="SMART" id="SM00028">
    <property type="entry name" value="TPR"/>
    <property type="match status" value="3"/>
</dbReference>
<dbReference type="RefSeq" id="WP_200193943.1">
    <property type="nucleotide sequence ID" value="NZ_JAENHM010000044.1"/>
</dbReference>
<dbReference type="InterPro" id="IPR011990">
    <property type="entry name" value="TPR-like_helical_dom_sf"/>
</dbReference>